<evidence type="ECO:0000313" key="2">
    <source>
        <dbReference type="Proteomes" id="UP001159427"/>
    </source>
</evidence>
<evidence type="ECO:0000313" key="1">
    <source>
        <dbReference type="EMBL" id="CAH3193123.1"/>
    </source>
</evidence>
<comment type="caution">
    <text evidence="1">The sequence shown here is derived from an EMBL/GenBank/DDBJ whole genome shotgun (WGS) entry which is preliminary data.</text>
</comment>
<keyword evidence="2" id="KW-1185">Reference proteome</keyword>
<sequence>ELLEEFQVLYKVQPVLSTLENVYKDMEIKYRSVKKQQETTTDRLIEKESTEEQLKANQQVGDKVRGDFLKYNGIFATYQKACNSQEPLLKHDALKVMTTAVTKMADVLGSQTIASHGLEKLSVLTWDGNLTQLGRANLTIGCISRNRKKTNSCKD</sequence>
<protein>
    <submittedName>
        <fullName evidence="1">Uncharacterized protein</fullName>
    </submittedName>
</protein>
<dbReference type="EMBL" id="CALNXI010003390">
    <property type="protein sequence ID" value="CAH3193123.1"/>
    <property type="molecule type" value="Genomic_DNA"/>
</dbReference>
<proteinExistence type="predicted"/>
<reference evidence="1 2" key="1">
    <citation type="submission" date="2022-05" db="EMBL/GenBank/DDBJ databases">
        <authorList>
            <consortium name="Genoscope - CEA"/>
            <person name="William W."/>
        </authorList>
    </citation>
    <scope>NUCLEOTIDE SEQUENCE [LARGE SCALE GENOMIC DNA]</scope>
</reference>
<gene>
    <name evidence="1" type="ORF">PEVE_00025208</name>
</gene>
<name>A0ABN8STQ3_9CNID</name>
<feature type="non-terminal residue" evidence="1">
    <location>
        <position position="1"/>
    </location>
</feature>
<organism evidence="1 2">
    <name type="scientific">Porites evermanni</name>
    <dbReference type="NCBI Taxonomy" id="104178"/>
    <lineage>
        <taxon>Eukaryota</taxon>
        <taxon>Metazoa</taxon>
        <taxon>Cnidaria</taxon>
        <taxon>Anthozoa</taxon>
        <taxon>Hexacorallia</taxon>
        <taxon>Scleractinia</taxon>
        <taxon>Fungiina</taxon>
        <taxon>Poritidae</taxon>
        <taxon>Porites</taxon>
    </lineage>
</organism>
<accession>A0ABN8STQ3</accession>
<dbReference type="Proteomes" id="UP001159427">
    <property type="component" value="Unassembled WGS sequence"/>
</dbReference>